<accession>A0A5C6MXQ6</accession>
<gene>
    <name evidence="1" type="ORF">D4764_06G0006880</name>
</gene>
<dbReference type="AlphaFoldDB" id="A0A5C6MXQ6"/>
<protein>
    <submittedName>
        <fullName evidence="1">Uncharacterized protein</fullName>
    </submittedName>
</protein>
<organism evidence="1 2">
    <name type="scientific">Takifugu flavidus</name>
    <name type="common">sansaifugu</name>
    <dbReference type="NCBI Taxonomy" id="433684"/>
    <lineage>
        <taxon>Eukaryota</taxon>
        <taxon>Metazoa</taxon>
        <taxon>Chordata</taxon>
        <taxon>Craniata</taxon>
        <taxon>Vertebrata</taxon>
        <taxon>Euteleostomi</taxon>
        <taxon>Actinopterygii</taxon>
        <taxon>Neopterygii</taxon>
        <taxon>Teleostei</taxon>
        <taxon>Neoteleostei</taxon>
        <taxon>Acanthomorphata</taxon>
        <taxon>Eupercaria</taxon>
        <taxon>Tetraodontiformes</taxon>
        <taxon>Tetradontoidea</taxon>
        <taxon>Tetraodontidae</taxon>
        <taxon>Takifugu</taxon>
    </lineage>
</organism>
<keyword evidence="2" id="KW-1185">Reference proteome</keyword>
<name>A0A5C6MXQ6_9TELE</name>
<comment type="caution">
    <text evidence="1">The sequence shown here is derived from an EMBL/GenBank/DDBJ whole genome shotgun (WGS) entry which is preliminary data.</text>
</comment>
<evidence type="ECO:0000313" key="1">
    <source>
        <dbReference type="EMBL" id="TWW59158.1"/>
    </source>
</evidence>
<evidence type="ECO:0000313" key="2">
    <source>
        <dbReference type="Proteomes" id="UP000324091"/>
    </source>
</evidence>
<sequence length="119" mass="13251">MQTAVVLFLEKVEQMNMLVETGITAGGQFVQVNPLTQPAARITLSNVPFISDEFLVRELSRHGKVVSPIRKISSGLFQLWQGGTSSQGLYRARRARGPFWWQGVGGSVRREAPLPPMER</sequence>
<proteinExistence type="predicted"/>
<dbReference type="Proteomes" id="UP000324091">
    <property type="component" value="Chromosome 6"/>
</dbReference>
<reference evidence="1 2" key="1">
    <citation type="submission" date="2019-04" db="EMBL/GenBank/DDBJ databases">
        <title>Chromosome genome assembly for Takifugu flavidus.</title>
        <authorList>
            <person name="Xiao S."/>
        </authorList>
    </citation>
    <scope>NUCLEOTIDE SEQUENCE [LARGE SCALE GENOMIC DNA]</scope>
    <source>
        <strain evidence="1">HTHZ2018</strain>
        <tissue evidence="1">Muscle</tissue>
    </source>
</reference>
<dbReference type="EMBL" id="RHFK02000019">
    <property type="protein sequence ID" value="TWW59158.1"/>
    <property type="molecule type" value="Genomic_DNA"/>
</dbReference>